<sequence length="289" mass="31964">MNLGYYRGNYTYIGLSIIVIAALSSPIFYVIYALFFFALQRIKSQPEICIGELHLDRPQAGLLLVVVTLFLLLVFGGETFFKAILLSLVLALLHATFHKRPVHAKVASFWNDLWGTEETNPVEDLVSESEGMVSNMMDRVYKYLDASGPDSTRPQPPAYVDVTGNGQARSAAYKQPPSPRVAVPVGQRTRAATDSDVNGSSKIPHKDSPSATLGRSNSVKRFTKTATYTRPVSSVGNSVRILSYTCLEQRSDRAAYATSPQHGRKTHNHSRDVHNMFISIHGSTNEENE</sequence>
<keyword evidence="4 5" id="KW-0472">Membrane</keyword>
<dbReference type="Pfam" id="PF03208">
    <property type="entry name" value="PRA1"/>
    <property type="match status" value="1"/>
</dbReference>
<evidence type="ECO:0000256" key="5">
    <source>
        <dbReference type="RuleBase" id="RU363107"/>
    </source>
</evidence>
<evidence type="ECO:0000313" key="8">
    <source>
        <dbReference type="Proteomes" id="UP000054560"/>
    </source>
</evidence>
<comment type="subcellular location">
    <subcellularLocation>
        <location evidence="1 5">Membrane</location>
        <topology evidence="1 5">Multi-pass membrane protein</topology>
    </subcellularLocation>
</comment>
<keyword evidence="8" id="KW-1185">Reference proteome</keyword>
<comment type="similarity">
    <text evidence="5">Belongs to the PRA1 family.</text>
</comment>
<feature type="transmembrane region" description="Helical" evidence="5">
    <location>
        <begin position="12"/>
        <end position="39"/>
    </location>
</feature>
<gene>
    <name evidence="7" type="ORF">SARC_07196</name>
</gene>
<dbReference type="RefSeq" id="XP_014154347.1">
    <property type="nucleotide sequence ID" value="XM_014298872.1"/>
</dbReference>
<dbReference type="GeneID" id="25907700"/>
<dbReference type="GO" id="GO:0016020">
    <property type="term" value="C:membrane"/>
    <property type="evidence" value="ECO:0007669"/>
    <property type="project" value="UniProtKB-SubCell"/>
</dbReference>
<protein>
    <recommendedName>
        <fullName evidence="5">PRA1 family protein</fullName>
    </recommendedName>
</protein>
<evidence type="ECO:0000256" key="4">
    <source>
        <dbReference type="ARBA" id="ARBA00023136"/>
    </source>
</evidence>
<dbReference type="Proteomes" id="UP000054560">
    <property type="component" value="Unassembled WGS sequence"/>
</dbReference>
<evidence type="ECO:0000256" key="3">
    <source>
        <dbReference type="ARBA" id="ARBA00022989"/>
    </source>
</evidence>
<evidence type="ECO:0000313" key="7">
    <source>
        <dbReference type="EMBL" id="KNC80445.1"/>
    </source>
</evidence>
<dbReference type="EMBL" id="KQ242150">
    <property type="protein sequence ID" value="KNC80445.1"/>
    <property type="molecule type" value="Genomic_DNA"/>
</dbReference>
<evidence type="ECO:0000256" key="1">
    <source>
        <dbReference type="ARBA" id="ARBA00004141"/>
    </source>
</evidence>
<proteinExistence type="inferred from homology"/>
<keyword evidence="2 5" id="KW-0812">Transmembrane</keyword>
<name>A0A0L0FUC2_9EUKA</name>
<reference evidence="7 8" key="1">
    <citation type="submission" date="2011-02" db="EMBL/GenBank/DDBJ databases">
        <title>The Genome Sequence of Sphaeroforma arctica JP610.</title>
        <authorList>
            <consortium name="The Broad Institute Genome Sequencing Platform"/>
            <person name="Russ C."/>
            <person name="Cuomo C."/>
            <person name="Young S.K."/>
            <person name="Zeng Q."/>
            <person name="Gargeya S."/>
            <person name="Alvarado L."/>
            <person name="Berlin A."/>
            <person name="Chapman S.B."/>
            <person name="Chen Z."/>
            <person name="Freedman E."/>
            <person name="Gellesch M."/>
            <person name="Goldberg J."/>
            <person name="Griggs A."/>
            <person name="Gujja S."/>
            <person name="Heilman E."/>
            <person name="Heiman D."/>
            <person name="Howarth C."/>
            <person name="Mehta T."/>
            <person name="Neiman D."/>
            <person name="Pearson M."/>
            <person name="Roberts A."/>
            <person name="Saif S."/>
            <person name="Shea T."/>
            <person name="Shenoy N."/>
            <person name="Sisk P."/>
            <person name="Stolte C."/>
            <person name="Sykes S."/>
            <person name="White J."/>
            <person name="Yandava C."/>
            <person name="Burger G."/>
            <person name="Gray M.W."/>
            <person name="Holland P.W.H."/>
            <person name="King N."/>
            <person name="Lang F.B.F."/>
            <person name="Roger A.J."/>
            <person name="Ruiz-Trillo I."/>
            <person name="Haas B."/>
            <person name="Nusbaum C."/>
            <person name="Birren B."/>
        </authorList>
    </citation>
    <scope>NUCLEOTIDE SEQUENCE [LARGE SCALE GENOMIC DNA]</scope>
    <source>
        <strain evidence="7 8">JP610</strain>
    </source>
</reference>
<evidence type="ECO:0000256" key="6">
    <source>
        <dbReference type="SAM" id="MobiDB-lite"/>
    </source>
</evidence>
<feature type="region of interest" description="Disordered" evidence="6">
    <location>
        <begin position="168"/>
        <end position="217"/>
    </location>
</feature>
<feature type="transmembrane region" description="Helical" evidence="5">
    <location>
        <begin position="60"/>
        <end position="93"/>
    </location>
</feature>
<feature type="compositionally biased region" description="Polar residues" evidence="6">
    <location>
        <begin position="190"/>
        <end position="201"/>
    </location>
</feature>
<organism evidence="7 8">
    <name type="scientific">Sphaeroforma arctica JP610</name>
    <dbReference type="NCBI Taxonomy" id="667725"/>
    <lineage>
        <taxon>Eukaryota</taxon>
        <taxon>Ichthyosporea</taxon>
        <taxon>Ichthyophonida</taxon>
        <taxon>Sphaeroforma</taxon>
    </lineage>
</organism>
<dbReference type="AlphaFoldDB" id="A0A0L0FUC2"/>
<keyword evidence="3 5" id="KW-1133">Transmembrane helix</keyword>
<evidence type="ECO:0000256" key="2">
    <source>
        <dbReference type="ARBA" id="ARBA00022692"/>
    </source>
</evidence>
<accession>A0A0L0FUC2</accession>
<dbReference type="InterPro" id="IPR004895">
    <property type="entry name" value="Prenylated_rab_accept_PRA1"/>
</dbReference>